<protein>
    <submittedName>
        <fullName evidence="2">Microtubule-associated protein TORTIFOLIA1-like</fullName>
    </submittedName>
</protein>
<feature type="compositionally biased region" description="Basic residues" evidence="1">
    <location>
        <begin position="52"/>
        <end position="64"/>
    </location>
</feature>
<evidence type="ECO:0000256" key="1">
    <source>
        <dbReference type="SAM" id="MobiDB-lite"/>
    </source>
</evidence>
<dbReference type="GO" id="GO:0009826">
    <property type="term" value="P:unidimensional cell growth"/>
    <property type="evidence" value="ECO:0007669"/>
    <property type="project" value="TreeGrafter"/>
</dbReference>
<dbReference type="GO" id="GO:0010005">
    <property type="term" value="C:cortical microtubule, transverse to long axis"/>
    <property type="evidence" value="ECO:0007669"/>
    <property type="project" value="TreeGrafter"/>
</dbReference>
<organism evidence="2">
    <name type="scientific">Tanacetum cinerariifolium</name>
    <name type="common">Dalmatian daisy</name>
    <name type="synonym">Chrysanthemum cinerariifolium</name>
    <dbReference type="NCBI Taxonomy" id="118510"/>
    <lineage>
        <taxon>Eukaryota</taxon>
        <taxon>Viridiplantae</taxon>
        <taxon>Streptophyta</taxon>
        <taxon>Embryophyta</taxon>
        <taxon>Tracheophyta</taxon>
        <taxon>Spermatophyta</taxon>
        <taxon>Magnoliopsida</taxon>
        <taxon>eudicotyledons</taxon>
        <taxon>Gunneridae</taxon>
        <taxon>Pentapetalae</taxon>
        <taxon>asterids</taxon>
        <taxon>campanulids</taxon>
        <taxon>Asterales</taxon>
        <taxon>Asteraceae</taxon>
        <taxon>Asteroideae</taxon>
        <taxon>Anthemideae</taxon>
        <taxon>Anthemidinae</taxon>
        <taxon>Tanacetum</taxon>
    </lineage>
</organism>
<dbReference type="InterPro" id="IPR033337">
    <property type="entry name" value="TORTIFOLIA1/SINE1-2"/>
</dbReference>
<gene>
    <name evidence="2" type="ORF">Tci_885411</name>
</gene>
<sequence>MRDSITEALLLWKFIAEDRKDQKTPTPVQNSVPSKIPLKLNPVKDSQTKVQRISKKSTGMKKKGPPLSDKELNLEFFQRIKKRVSGEVKIVVNGNLQNEEEPVFNDNDAVEKSKSEESCKPADAEINLQDRGLEQGGGDRFSKRREVDNHESWLGIQRQLLQLERQQAHIINMLHV</sequence>
<dbReference type="GO" id="GO:0008017">
    <property type="term" value="F:microtubule binding"/>
    <property type="evidence" value="ECO:0007669"/>
    <property type="project" value="InterPro"/>
</dbReference>
<dbReference type="PANTHER" id="PTHR31355:SF7">
    <property type="entry name" value="MICROTUBULE-ASSOCIATED PROTEIN TORTIFOLIA1"/>
    <property type="match status" value="1"/>
</dbReference>
<accession>A0A699TRL1</accession>
<dbReference type="EMBL" id="BKCJ011272581">
    <property type="protein sequence ID" value="GFD13442.1"/>
    <property type="molecule type" value="Genomic_DNA"/>
</dbReference>
<evidence type="ECO:0000313" key="2">
    <source>
        <dbReference type="EMBL" id="GFD13442.1"/>
    </source>
</evidence>
<name>A0A699TRL1_TANCI</name>
<dbReference type="AlphaFoldDB" id="A0A699TRL1"/>
<comment type="caution">
    <text evidence="2">The sequence shown here is derived from an EMBL/GenBank/DDBJ whole genome shotgun (WGS) entry which is preliminary data.</text>
</comment>
<feature type="region of interest" description="Disordered" evidence="1">
    <location>
        <begin position="44"/>
        <end position="67"/>
    </location>
</feature>
<dbReference type="GO" id="GO:0010031">
    <property type="term" value="P:circumnutation"/>
    <property type="evidence" value="ECO:0007669"/>
    <property type="project" value="TreeGrafter"/>
</dbReference>
<dbReference type="PANTHER" id="PTHR31355">
    <property type="entry name" value="MICROTUBULE-ASSOCIATED PROTEIN TORTIFOLIA1"/>
    <property type="match status" value="1"/>
</dbReference>
<reference evidence="2" key="1">
    <citation type="journal article" date="2019" name="Sci. Rep.">
        <title>Draft genome of Tanacetum cinerariifolium, the natural source of mosquito coil.</title>
        <authorList>
            <person name="Yamashiro T."/>
            <person name="Shiraishi A."/>
            <person name="Satake H."/>
            <person name="Nakayama K."/>
        </authorList>
    </citation>
    <scope>NUCLEOTIDE SEQUENCE</scope>
</reference>
<proteinExistence type="predicted"/>